<evidence type="ECO:0000256" key="1">
    <source>
        <dbReference type="ARBA" id="ARBA00004196"/>
    </source>
</evidence>
<comment type="subcellular location">
    <subcellularLocation>
        <location evidence="1">Cell envelope</location>
    </subcellularLocation>
</comment>
<dbReference type="InterPro" id="IPR013766">
    <property type="entry name" value="Thioredoxin_domain"/>
</dbReference>
<comment type="caution">
    <text evidence="7">The sequence shown here is derived from an EMBL/GenBank/DDBJ whole genome shotgun (WGS) entry which is preliminary data.</text>
</comment>
<dbReference type="GO" id="GO:0016209">
    <property type="term" value="F:antioxidant activity"/>
    <property type="evidence" value="ECO:0007669"/>
    <property type="project" value="InterPro"/>
</dbReference>
<keyword evidence="4" id="KW-0676">Redox-active center</keyword>
<dbReference type="EMBL" id="SODV01000001">
    <property type="protein sequence ID" value="TDX01826.1"/>
    <property type="molecule type" value="Genomic_DNA"/>
</dbReference>
<dbReference type="RefSeq" id="WP_133994464.1">
    <property type="nucleotide sequence ID" value="NZ_SODV01000001.1"/>
</dbReference>
<evidence type="ECO:0000256" key="4">
    <source>
        <dbReference type="ARBA" id="ARBA00023284"/>
    </source>
</evidence>
<evidence type="ECO:0000256" key="3">
    <source>
        <dbReference type="ARBA" id="ARBA00023157"/>
    </source>
</evidence>
<keyword evidence="2" id="KW-0201">Cytochrome c-type biogenesis</keyword>
<dbReference type="PANTHER" id="PTHR42852">
    <property type="entry name" value="THIOL:DISULFIDE INTERCHANGE PROTEIN DSBE"/>
    <property type="match status" value="1"/>
</dbReference>
<dbReference type="Proteomes" id="UP000294498">
    <property type="component" value="Unassembled WGS sequence"/>
</dbReference>
<sequence>MCRSYVRFGICLFILLAILMPTAPDAQSQIGYEILGNIRGLQEGEKVVMNLALDEGFQFEQMDSAYVKGGFFKLTGFVPEGPRFYWMRFEKHPSKVYRLLIGNGEHIRVDCDSDIGMINHSFLDNYISFKGSISNHTWHYYFTGMSMYCQGMGGLNRSLRKIYDSVGFDPQTIGATIMAKMDLNKACYWSLLHNPDPAEVSIPAMVPEIIGDKLYERSGHDQFLMDEYKALDEATRETHYGKLLYRYAKLSVGQMFPDFKLPDLSGGVLDLKDVVAKGKLTIINFWAVNSYMRKEYQHTLNEVYKKYHAKGLNIIGVSSDTTDYEWKGFVKTQNFPWYNVSDLKGGDGVVGKVYFEYGKASEPNTSNVLIDENGKIIAWDPSEPELLWYLWKYLDNGDVVATANNSK</sequence>
<dbReference type="CDD" id="cd02966">
    <property type="entry name" value="TlpA_like_family"/>
    <property type="match status" value="1"/>
</dbReference>
<dbReference type="AlphaFoldDB" id="A0A4R8DV16"/>
<dbReference type="PANTHER" id="PTHR42852:SF6">
    <property type="entry name" value="THIOL:DISULFIDE INTERCHANGE PROTEIN DSBE"/>
    <property type="match status" value="1"/>
</dbReference>
<dbReference type="InterPro" id="IPR000866">
    <property type="entry name" value="AhpC/TSA"/>
</dbReference>
<dbReference type="Pfam" id="PF14289">
    <property type="entry name" value="DUF4369"/>
    <property type="match status" value="1"/>
</dbReference>
<evidence type="ECO:0000313" key="8">
    <source>
        <dbReference type="Proteomes" id="UP000294498"/>
    </source>
</evidence>
<dbReference type="Pfam" id="PF00578">
    <property type="entry name" value="AhpC-TSA"/>
    <property type="match status" value="1"/>
</dbReference>
<evidence type="ECO:0000313" key="7">
    <source>
        <dbReference type="EMBL" id="TDX01826.1"/>
    </source>
</evidence>
<dbReference type="GO" id="GO:0030313">
    <property type="term" value="C:cell envelope"/>
    <property type="evidence" value="ECO:0007669"/>
    <property type="project" value="UniProtKB-SubCell"/>
</dbReference>
<reference evidence="7 8" key="1">
    <citation type="submission" date="2019-03" db="EMBL/GenBank/DDBJ databases">
        <title>Genomic Encyclopedia of Type Strains, Phase IV (KMG-IV): sequencing the most valuable type-strain genomes for metagenomic binning, comparative biology and taxonomic classification.</title>
        <authorList>
            <person name="Goeker M."/>
        </authorList>
    </citation>
    <scope>NUCLEOTIDE SEQUENCE [LARGE SCALE GENOMIC DNA]</scope>
    <source>
        <strain evidence="7 8">DSM 100059</strain>
    </source>
</reference>
<evidence type="ECO:0000259" key="6">
    <source>
        <dbReference type="PROSITE" id="PS51352"/>
    </source>
</evidence>
<evidence type="ECO:0000256" key="5">
    <source>
        <dbReference type="SAM" id="SignalP"/>
    </source>
</evidence>
<feature type="chain" id="PRO_5020320650" evidence="5">
    <location>
        <begin position="27"/>
        <end position="407"/>
    </location>
</feature>
<dbReference type="Gene3D" id="3.40.30.10">
    <property type="entry name" value="Glutaredoxin"/>
    <property type="match status" value="1"/>
</dbReference>
<keyword evidence="5" id="KW-0732">Signal</keyword>
<dbReference type="PROSITE" id="PS51352">
    <property type="entry name" value="THIOREDOXIN_2"/>
    <property type="match status" value="1"/>
</dbReference>
<dbReference type="InterPro" id="IPR050553">
    <property type="entry name" value="Thioredoxin_ResA/DsbE_sf"/>
</dbReference>
<feature type="signal peptide" evidence="5">
    <location>
        <begin position="1"/>
        <end position="26"/>
    </location>
</feature>
<dbReference type="InterPro" id="IPR036249">
    <property type="entry name" value="Thioredoxin-like_sf"/>
</dbReference>
<evidence type="ECO:0000256" key="2">
    <source>
        <dbReference type="ARBA" id="ARBA00022748"/>
    </source>
</evidence>
<keyword evidence="8" id="KW-1185">Reference proteome</keyword>
<dbReference type="GO" id="GO:0017004">
    <property type="term" value="P:cytochrome complex assembly"/>
    <property type="evidence" value="ECO:0007669"/>
    <property type="project" value="UniProtKB-KW"/>
</dbReference>
<feature type="domain" description="Thioredoxin" evidence="6">
    <location>
        <begin position="250"/>
        <end position="375"/>
    </location>
</feature>
<dbReference type="SUPFAM" id="SSF52833">
    <property type="entry name" value="Thioredoxin-like"/>
    <property type="match status" value="1"/>
</dbReference>
<dbReference type="InterPro" id="IPR025380">
    <property type="entry name" value="DUF4369"/>
</dbReference>
<organism evidence="7 8">
    <name type="scientific">Dinghuibacter silviterrae</name>
    <dbReference type="NCBI Taxonomy" id="1539049"/>
    <lineage>
        <taxon>Bacteria</taxon>
        <taxon>Pseudomonadati</taxon>
        <taxon>Bacteroidota</taxon>
        <taxon>Chitinophagia</taxon>
        <taxon>Chitinophagales</taxon>
        <taxon>Chitinophagaceae</taxon>
        <taxon>Dinghuibacter</taxon>
    </lineage>
</organism>
<protein>
    <submittedName>
        <fullName evidence="7">Peroxiredoxin</fullName>
    </submittedName>
</protein>
<proteinExistence type="predicted"/>
<accession>A0A4R8DV16</accession>
<name>A0A4R8DV16_9BACT</name>
<keyword evidence="3" id="KW-1015">Disulfide bond</keyword>
<gene>
    <name evidence="7" type="ORF">EDB95_2869</name>
</gene>
<dbReference type="GO" id="GO:0016491">
    <property type="term" value="F:oxidoreductase activity"/>
    <property type="evidence" value="ECO:0007669"/>
    <property type="project" value="InterPro"/>
</dbReference>
<dbReference type="OrthoDB" id="661796at2"/>